<dbReference type="Proteomes" id="UP000663940">
    <property type="component" value="Chromosome"/>
</dbReference>
<proteinExistence type="predicted"/>
<evidence type="ECO:0000256" key="2">
    <source>
        <dbReference type="ARBA" id="ARBA00022692"/>
    </source>
</evidence>
<evidence type="ECO:0000256" key="5">
    <source>
        <dbReference type="SAM" id="Phobius"/>
    </source>
</evidence>
<keyword evidence="11" id="KW-1185">Reference proteome</keyword>
<dbReference type="GO" id="GO:0008233">
    <property type="term" value="F:peptidase activity"/>
    <property type="evidence" value="ECO:0007669"/>
    <property type="project" value="InterPro"/>
</dbReference>
<protein>
    <recommendedName>
        <fullName evidence="12">Peptidase domain-containing ABC transporter</fullName>
    </recommendedName>
</protein>
<sequence>MLNINTIKRTFVQQHNTDDCGHACLAMIMNYIGKTDLAKSIIYQAPSNGGLSLLDLKLAAQAVHLDCKCVEFETDYLRSVTNPCIIHTRNELGLDHFEVLYGSKKSKKGFQYLVADPAIQVSWISELELLKRWKSKTALWFPPLTADLRPFSNNPLQFIFDNKYYPSGILAALPLLSFSIAAFGIALTWLLQRGLNEPRILQGGVFLSLTALLLIISIFKSLFSFLRQHILININLNANSALSKALVFGLISSAIFNHQRGGQFARNSLGHIQKMQNAISAFLGVVVTDGSMILLLLSGLFYLHPLAGAIIFIYLITYGYAIFKSLPQAAYNQERLKQLSIASELQLADDISINKSDLLLPDYSAFLKSHQRNLGVAKEMALRVSRLYMLYECCGTVAIVLVFFSGAQQLNKGDLSYNSFMLAVIEAYLIASLMPKLHASFQQIAEGSDAAIQLANQ</sequence>
<dbReference type="Gene3D" id="1.20.1560.10">
    <property type="entry name" value="ABC transporter type 1, transmembrane domain"/>
    <property type="match status" value="1"/>
</dbReference>
<dbReference type="EMBL" id="CP043451">
    <property type="protein sequence ID" value="QEM07216.1"/>
    <property type="molecule type" value="Genomic_DNA"/>
</dbReference>
<dbReference type="GO" id="GO:0140359">
    <property type="term" value="F:ABC-type transporter activity"/>
    <property type="evidence" value="ECO:0007669"/>
    <property type="project" value="InterPro"/>
</dbReference>
<dbReference type="GO" id="GO:0005886">
    <property type="term" value="C:plasma membrane"/>
    <property type="evidence" value="ECO:0007669"/>
    <property type="project" value="UniProtKB-SubCell"/>
</dbReference>
<name>A0AAE6JKX0_9SPHI</name>
<gene>
    <name evidence="8" type="ORF">DIU31_028330</name>
    <name evidence="9" type="ORF">J3L21_32675</name>
</gene>
<evidence type="ECO:0000256" key="1">
    <source>
        <dbReference type="ARBA" id="ARBA00004651"/>
    </source>
</evidence>
<evidence type="ECO:0008006" key="12">
    <source>
        <dbReference type="Google" id="ProtNLM"/>
    </source>
</evidence>
<evidence type="ECO:0000313" key="8">
    <source>
        <dbReference type="EMBL" id="QEM07216.1"/>
    </source>
</evidence>
<feature type="domain" description="Peptidase C39" evidence="7">
    <location>
        <begin position="14"/>
        <end position="140"/>
    </location>
</feature>
<feature type="transmembrane region" description="Helical" evidence="5">
    <location>
        <begin position="278"/>
        <end position="297"/>
    </location>
</feature>
<feature type="domain" description="ABC transmembrane type-1" evidence="6">
    <location>
        <begin position="175"/>
        <end position="453"/>
    </location>
</feature>
<dbReference type="Proteomes" id="UP000250557">
    <property type="component" value="Chromosome"/>
</dbReference>
<evidence type="ECO:0000313" key="10">
    <source>
        <dbReference type="Proteomes" id="UP000250557"/>
    </source>
</evidence>
<reference evidence="9 11" key="2">
    <citation type="submission" date="2021-03" db="EMBL/GenBank/DDBJ databases">
        <title>Mucilaginibacter strains isolated from gold and copper mining confer multi heavy-metal resistance.</title>
        <authorList>
            <person name="Li Y."/>
        </authorList>
    </citation>
    <scope>NUCLEOTIDE SEQUENCE [LARGE SCALE GENOMIC DNA]</scope>
    <source>
        <strain evidence="9 11">P2-4</strain>
    </source>
</reference>
<feature type="transmembrane region" description="Helical" evidence="5">
    <location>
        <begin position="203"/>
        <end position="226"/>
    </location>
</feature>
<accession>A0AAE6JKX0</accession>
<evidence type="ECO:0000313" key="9">
    <source>
        <dbReference type="EMBL" id="QTE50231.1"/>
    </source>
</evidence>
<evidence type="ECO:0000256" key="4">
    <source>
        <dbReference type="ARBA" id="ARBA00023136"/>
    </source>
</evidence>
<feature type="transmembrane region" description="Helical" evidence="5">
    <location>
        <begin position="303"/>
        <end position="323"/>
    </location>
</feature>
<dbReference type="InterPro" id="IPR005074">
    <property type="entry name" value="Peptidase_C39"/>
</dbReference>
<dbReference type="Pfam" id="PF03412">
    <property type="entry name" value="Peptidase_C39"/>
    <property type="match status" value="1"/>
</dbReference>
<dbReference type="GO" id="GO:0006508">
    <property type="term" value="P:proteolysis"/>
    <property type="evidence" value="ECO:0007669"/>
    <property type="project" value="InterPro"/>
</dbReference>
<dbReference type="RefSeq" id="WP_112653077.1">
    <property type="nucleotide sequence ID" value="NZ_CP043451.1"/>
</dbReference>
<feature type="transmembrane region" description="Helical" evidence="5">
    <location>
        <begin position="415"/>
        <end position="434"/>
    </location>
</feature>
<dbReference type="Gene3D" id="3.90.70.10">
    <property type="entry name" value="Cysteine proteinases"/>
    <property type="match status" value="1"/>
</dbReference>
<dbReference type="InterPro" id="IPR011527">
    <property type="entry name" value="ABC1_TM_dom"/>
</dbReference>
<evidence type="ECO:0000259" key="7">
    <source>
        <dbReference type="PROSITE" id="PS50990"/>
    </source>
</evidence>
<organism evidence="8 10">
    <name type="scientific">Mucilaginibacter rubeus</name>
    <dbReference type="NCBI Taxonomy" id="2027860"/>
    <lineage>
        <taxon>Bacteria</taxon>
        <taxon>Pseudomonadati</taxon>
        <taxon>Bacteroidota</taxon>
        <taxon>Sphingobacteriia</taxon>
        <taxon>Sphingobacteriales</taxon>
        <taxon>Sphingobacteriaceae</taxon>
        <taxon>Mucilaginibacter</taxon>
    </lineage>
</organism>
<evidence type="ECO:0000259" key="6">
    <source>
        <dbReference type="PROSITE" id="PS50929"/>
    </source>
</evidence>
<evidence type="ECO:0000256" key="3">
    <source>
        <dbReference type="ARBA" id="ARBA00022989"/>
    </source>
</evidence>
<dbReference type="PROSITE" id="PS50990">
    <property type="entry name" value="PEPTIDASE_C39"/>
    <property type="match status" value="1"/>
</dbReference>
<dbReference type="InterPro" id="IPR036640">
    <property type="entry name" value="ABC1_TM_sf"/>
</dbReference>
<keyword evidence="4 5" id="KW-0472">Membrane</keyword>
<dbReference type="PROSITE" id="PS50929">
    <property type="entry name" value="ABC_TM1F"/>
    <property type="match status" value="1"/>
</dbReference>
<feature type="transmembrane region" description="Helical" evidence="5">
    <location>
        <begin position="164"/>
        <end position="191"/>
    </location>
</feature>
<dbReference type="AlphaFoldDB" id="A0AAE6JKX0"/>
<dbReference type="SUPFAM" id="SSF90123">
    <property type="entry name" value="ABC transporter transmembrane region"/>
    <property type="match status" value="1"/>
</dbReference>
<evidence type="ECO:0000313" key="11">
    <source>
        <dbReference type="Proteomes" id="UP000663940"/>
    </source>
</evidence>
<keyword evidence="2 5" id="KW-0812">Transmembrane</keyword>
<dbReference type="GO" id="GO:0005524">
    <property type="term" value="F:ATP binding"/>
    <property type="evidence" value="ECO:0007669"/>
    <property type="project" value="InterPro"/>
</dbReference>
<feature type="transmembrane region" description="Helical" evidence="5">
    <location>
        <begin position="388"/>
        <end position="409"/>
    </location>
</feature>
<dbReference type="EMBL" id="CP071880">
    <property type="protein sequence ID" value="QTE50231.1"/>
    <property type="molecule type" value="Genomic_DNA"/>
</dbReference>
<comment type="subcellular location">
    <subcellularLocation>
        <location evidence="1">Cell membrane</location>
        <topology evidence="1">Multi-pass membrane protein</topology>
    </subcellularLocation>
</comment>
<keyword evidence="3 5" id="KW-1133">Transmembrane helix</keyword>
<reference evidence="8 10" key="1">
    <citation type="submission" date="2019-08" db="EMBL/GenBank/DDBJ databases">
        <title>Comparative genome analysis confer to the adaptation heavy metal polluted environment.</title>
        <authorList>
            <person name="Li Y."/>
        </authorList>
    </citation>
    <scope>NUCLEOTIDE SEQUENCE [LARGE SCALE GENOMIC DNA]</scope>
    <source>
        <strain evidence="8 10">P2</strain>
    </source>
</reference>